<dbReference type="InterPro" id="IPR026037">
    <property type="entry name" value="PgpA"/>
</dbReference>
<dbReference type="EMBL" id="SHBK01000030">
    <property type="protein sequence ID" value="RZO23758.1"/>
    <property type="molecule type" value="Genomic_DNA"/>
</dbReference>
<proteinExistence type="predicted"/>
<keyword evidence="1" id="KW-0378">Hydrolase</keyword>
<dbReference type="AlphaFoldDB" id="A0A520MRB6"/>
<dbReference type="UniPathway" id="UPA00084">
    <property type="reaction ID" value="UER00504"/>
</dbReference>
<evidence type="ECO:0000313" key="4">
    <source>
        <dbReference type="EMBL" id="RZO23758.1"/>
    </source>
</evidence>
<feature type="transmembrane region" description="Helical" evidence="2">
    <location>
        <begin position="83"/>
        <end position="107"/>
    </location>
</feature>
<keyword evidence="2" id="KW-1133">Transmembrane helix</keyword>
<dbReference type="Proteomes" id="UP000316449">
    <property type="component" value="Unassembled WGS sequence"/>
</dbReference>
<dbReference type="PIRSF" id="PIRSF006162">
    <property type="entry name" value="PgpA"/>
    <property type="match status" value="1"/>
</dbReference>
<gene>
    <name evidence="4" type="ORF">EVA98_02490</name>
</gene>
<evidence type="ECO:0000256" key="2">
    <source>
        <dbReference type="SAM" id="Phobius"/>
    </source>
</evidence>
<dbReference type="SUPFAM" id="SSF101307">
    <property type="entry name" value="YutG-like"/>
    <property type="match status" value="1"/>
</dbReference>
<keyword evidence="1 2" id="KW-0472">Membrane</keyword>
<keyword evidence="1" id="KW-0442">Lipid degradation</keyword>
<keyword evidence="1" id="KW-0997">Cell inner membrane</keyword>
<dbReference type="GO" id="GO:0046872">
    <property type="term" value="F:metal ion binding"/>
    <property type="evidence" value="ECO:0007669"/>
    <property type="project" value="UniProtKB-KW"/>
</dbReference>
<dbReference type="Pfam" id="PF04608">
    <property type="entry name" value="PgpA"/>
    <property type="match status" value="1"/>
</dbReference>
<organism evidence="4 5">
    <name type="scientific">SAR86 cluster bacterium</name>
    <dbReference type="NCBI Taxonomy" id="2030880"/>
    <lineage>
        <taxon>Bacteria</taxon>
        <taxon>Pseudomonadati</taxon>
        <taxon>Pseudomonadota</taxon>
        <taxon>Gammaproteobacteria</taxon>
        <taxon>SAR86 cluster</taxon>
    </lineage>
</organism>
<comment type="function">
    <text evidence="1">Lipid phosphatase which dephosphorylates phosphatidylglycerophosphate (PGP) to phosphatidylglycerol (PG).</text>
</comment>
<dbReference type="EC" id="3.1.3.27" evidence="1"/>
<dbReference type="InterPro" id="IPR036681">
    <property type="entry name" value="PgpA-like_sf"/>
</dbReference>
<dbReference type="GO" id="GO:0009395">
    <property type="term" value="P:phospholipid catabolic process"/>
    <property type="evidence" value="ECO:0007669"/>
    <property type="project" value="UniProtKB-KW"/>
</dbReference>
<protein>
    <recommendedName>
        <fullName evidence="1">Phosphatidylglycerophosphatase A</fullName>
        <ecNumber evidence="1">3.1.3.27</ecNumber>
    </recommendedName>
    <alternativeName>
        <fullName evidence="1">Phosphatidylglycerolphosphate phosphatase A</fullName>
    </alternativeName>
</protein>
<dbReference type="GO" id="GO:0008962">
    <property type="term" value="F:phosphatidylglycerophosphatase activity"/>
    <property type="evidence" value="ECO:0007669"/>
    <property type="project" value="UniProtKB-EC"/>
</dbReference>
<dbReference type="PANTHER" id="PTHR36305:SF1">
    <property type="entry name" value="PHOSPHATIDYLGLYCEROPHOSPHATASE A"/>
    <property type="match status" value="1"/>
</dbReference>
<keyword evidence="1" id="KW-0595">Phospholipid degradation</keyword>
<dbReference type="GO" id="GO:0005886">
    <property type="term" value="C:plasma membrane"/>
    <property type="evidence" value="ECO:0007669"/>
    <property type="project" value="UniProtKB-SubCell"/>
</dbReference>
<dbReference type="PANTHER" id="PTHR36305">
    <property type="entry name" value="PHOSPHATIDYLGLYCEROPHOSPHATASE A"/>
    <property type="match status" value="1"/>
</dbReference>
<dbReference type="GO" id="GO:0006655">
    <property type="term" value="P:phosphatidylglycerol biosynthetic process"/>
    <property type="evidence" value="ECO:0007669"/>
    <property type="project" value="UniProtKB-UniPathway"/>
</dbReference>
<name>A0A520MRB6_9GAMM</name>
<keyword evidence="1 2" id="KW-0812">Transmembrane</keyword>
<feature type="domain" description="YutG/PgpA" evidence="3">
    <location>
        <begin position="13"/>
        <end position="149"/>
    </location>
</feature>
<evidence type="ECO:0000313" key="5">
    <source>
        <dbReference type="Proteomes" id="UP000316449"/>
    </source>
</evidence>
<keyword evidence="1" id="KW-1208">Phospholipid metabolism</keyword>
<keyword evidence="1" id="KW-0479">Metal-binding</keyword>
<keyword evidence="1" id="KW-0443">Lipid metabolism</keyword>
<keyword evidence="1" id="KW-0460">Magnesium</keyword>
<comment type="catalytic activity">
    <reaction evidence="1">
        <text>a 1,2-diacyl-sn-glycero-3-phospho-(1'-sn-glycero-3'-phosphate) + H2O = a 1,2-diacyl-sn-glycero-3-phospho-(1'-sn-glycerol) + phosphate</text>
        <dbReference type="Rhea" id="RHEA:33751"/>
        <dbReference type="ChEBI" id="CHEBI:15377"/>
        <dbReference type="ChEBI" id="CHEBI:43474"/>
        <dbReference type="ChEBI" id="CHEBI:60110"/>
        <dbReference type="ChEBI" id="CHEBI:64716"/>
        <dbReference type="EC" id="3.1.3.27"/>
    </reaction>
</comment>
<dbReference type="CDD" id="cd06971">
    <property type="entry name" value="PgpA"/>
    <property type="match status" value="1"/>
</dbReference>
<accession>A0A520MRB6</accession>
<keyword evidence="1" id="KW-1003">Cell membrane</keyword>
<comment type="pathway">
    <text evidence="1">Phospholipid metabolism; phosphatidylglycerol biosynthesis; phosphatidylglycerol from CDP-diacylglycerol: step 2/2.</text>
</comment>
<reference evidence="4 5" key="1">
    <citation type="submission" date="2019-02" db="EMBL/GenBank/DDBJ databases">
        <title>Prokaryotic population dynamics and viral predation in marine succession experiment using metagenomics: the confinement effect.</title>
        <authorList>
            <person name="Haro-Moreno J.M."/>
            <person name="Rodriguez-Valera F."/>
            <person name="Lopez-Perez M."/>
        </authorList>
    </citation>
    <scope>NUCLEOTIDE SEQUENCE [LARGE SCALE GENOMIC DNA]</scope>
    <source>
        <strain evidence="4">MED-G165</strain>
    </source>
</reference>
<comment type="cofactor">
    <cofactor evidence="1">
        <name>Mg(2+)</name>
        <dbReference type="ChEBI" id="CHEBI:18420"/>
    </cofactor>
</comment>
<evidence type="ECO:0000256" key="1">
    <source>
        <dbReference type="PIRNR" id="PIRNR006162"/>
    </source>
</evidence>
<sequence>MNFPNLKQPSHLFATWFGVGLIRPAPGTWGSLAALLIWHFADFLHSSIYIILPVFILFSWLICSQASQDSDSKDHSSIVIDEVAGMLVALSFVPHEVFTYIGAFLLFRLFDIWKPWPISWADQNVKGGLGILLDDLIAGLFAGGIIYAIFLLL</sequence>
<feature type="transmembrane region" description="Helical" evidence="2">
    <location>
        <begin position="43"/>
        <end position="63"/>
    </location>
</feature>
<comment type="subcellular location">
    <subcellularLocation>
        <location evidence="1">Cell inner membrane</location>
        <topology evidence="1">Multi-pass membrane protein</topology>
    </subcellularLocation>
</comment>
<feature type="transmembrane region" description="Helical" evidence="2">
    <location>
        <begin position="127"/>
        <end position="152"/>
    </location>
</feature>
<evidence type="ECO:0000259" key="3">
    <source>
        <dbReference type="Pfam" id="PF04608"/>
    </source>
</evidence>
<dbReference type="InterPro" id="IPR007686">
    <property type="entry name" value="YutG/PgpA"/>
</dbReference>
<comment type="caution">
    <text evidence="4">The sequence shown here is derived from an EMBL/GenBank/DDBJ whole genome shotgun (WGS) entry which is preliminary data.</text>
</comment>